<keyword evidence="2" id="KW-0349">Heme</keyword>
<dbReference type="GO" id="GO:0020037">
    <property type="term" value="F:heme binding"/>
    <property type="evidence" value="ECO:0007669"/>
    <property type="project" value="InterPro"/>
</dbReference>
<name>A0A5P2UPU7_9ACTN</name>
<evidence type="ECO:0000256" key="3">
    <source>
        <dbReference type="SAM" id="MobiDB-lite"/>
    </source>
</evidence>
<dbReference type="OrthoDB" id="502624at2"/>
<accession>A0A5P2UPU7</accession>
<keyword evidence="2" id="KW-0408">Iron</keyword>
<evidence type="ECO:0000313" key="6">
    <source>
        <dbReference type="Proteomes" id="UP000326831"/>
    </source>
</evidence>
<dbReference type="KEGG" id="ssub:CP968_16000"/>
<feature type="region of interest" description="Disordered" evidence="3">
    <location>
        <begin position="394"/>
        <end position="415"/>
    </location>
</feature>
<dbReference type="Proteomes" id="UP000634660">
    <property type="component" value="Unassembled WGS sequence"/>
</dbReference>
<dbReference type="Proteomes" id="UP000326831">
    <property type="component" value="Chromosome"/>
</dbReference>
<dbReference type="PANTHER" id="PTHR46696">
    <property type="entry name" value="P450, PUTATIVE (EUROFUNG)-RELATED"/>
    <property type="match status" value="1"/>
</dbReference>
<reference evidence="4" key="1">
    <citation type="journal article" date="2014" name="Int. J. Syst. Evol. Microbiol.">
        <title>Complete genome sequence of Corynebacterium casei LMG S-19264T (=DSM 44701T), isolated from a smear-ripened cheese.</title>
        <authorList>
            <consortium name="US DOE Joint Genome Institute (JGI-PGF)"/>
            <person name="Walter F."/>
            <person name="Albersmeier A."/>
            <person name="Kalinowski J."/>
            <person name="Ruckert C."/>
        </authorList>
    </citation>
    <scope>NUCLEOTIDE SEQUENCE</scope>
    <source>
        <strain evidence="4">JCM 4834</strain>
    </source>
</reference>
<sequence length="415" mass="43526">MTKAAGLPAHLAHPFSPAGRIDPYPAYAWLRTHDPVHRDPMTGMWLVTGYADCAALLKDPAFSAASGQRERSRDDDLPVSMLTTDGLDHTRLRAPGALLLGPAALASVADAIAADADALLDRAVERGVPVDAVEELGAPLATAVLARLFGLSEDGRATLAALARAASVNLDPLAPPQIARVGRAAMGELTRFLDAHTDRADPHCPLGRLAADTRLTRQEMLGVLGLAVVGGWQPLAEAVGNALYWLLPRPEVRAALRAGGRDAADTAVDELLRLEAPIPFTARVTVHDAELPGGRVPAGQRVLAVLAAANRDPAVFADPDGLVWDRRPNPHLAFGGGPHFCLAARLVKQSGATLLGRIVRRFPEAVIAGPDPRWAPSLIPRRLTALPVDLGTDVPDAGSRDAGVPDAAGLQDAHA</sequence>
<dbReference type="Gene3D" id="1.10.630.10">
    <property type="entry name" value="Cytochrome P450"/>
    <property type="match status" value="1"/>
</dbReference>
<dbReference type="InterPro" id="IPR002397">
    <property type="entry name" value="Cyt_P450_B"/>
</dbReference>
<dbReference type="InterPro" id="IPR017972">
    <property type="entry name" value="Cyt_P450_CS"/>
</dbReference>
<dbReference type="Pfam" id="PF00067">
    <property type="entry name" value="p450"/>
    <property type="match status" value="1"/>
</dbReference>
<comment type="similarity">
    <text evidence="1 2">Belongs to the cytochrome P450 family.</text>
</comment>
<protein>
    <submittedName>
        <fullName evidence="5">Cytochrome P450</fullName>
    </submittedName>
</protein>
<dbReference type="PANTHER" id="PTHR46696:SF1">
    <property type="entry name" value="CYTOCHROME P450 YJIB-RELATED"/>
    <property type="match status" value="1"/>
</dbReference>
<evidence type="ECO:0000313" key="5">
    <source>
        <dbReference type="EMBL" id="QEU79631.1"/>
    </source>
</evidence>
<reference evidence="4" key="3">
    <citation type="submission" date="2020-09" db="EMBL/GenBank/DDBJ databases">
        <authorList>
            <person name="Sun Q."/>
            <person name="Ohkuma M."/>
        </authorList>
    </citation>
    <scope>NUCLEOTIDE SEQUENCE</scope>
    <source>
        <strain evidence="4">JCM 4834</strain>
    </source>
</reference>
<evidence type="ECO:0000256" key="2">
    <source>
        <dbReference type="RuleBase" id="RU000461"/>
    </source>
</evidence>
<dbReference type="PROSITE" id="PS00086">
    <property type="entry name" value="CYTOCHROME_P450"/>
    <property type="match status" value="1"/>
</dbReference>
<keyword evidence="2" id="KW-0503">Monooxygenase</keyword>
<dbReference type="GO" id="GO:0005506">
    <property type="term" value="F:iron ion binding"/>
    <property type="evidence" value="ECO:0007669"/>
    <property type="project" value="InterPro"/>
</dbReference>
<dbReference type="GO" id="GO:0016705">
    <property type="term" value="F:oxidoreductase activity, acting on paired donors, with incorporation or reduction of molecular oxygen"/>
    <property type="evidence" value="ECO:0007669"/>
    <property type="project" value="InterPro"/>
</dbReference>
<keyword evidence="2" id="KW-0479">Metal-binding</keyword>
<dbReference type="InterPro" id="IPR036396">
    <property type="entry name" value="Cyt_P450_sf"/>
</dbReference>
<dbReference type="RefSeq" id="WP_150518647.1">
    <property type="nucleotide sequence ID" value="NZ_BMVX01000022.1"/>
</dbReference>
<dbReference type="GO" id="GO:0004497">
    <property type="term" value="F:monooxygenase activity"/>
    <property type="evidence" value="ECO:0007669"/>
    <property type="project" value="UniProtKB-KW"/>
</dbReference>
<keyword evidence="6" id="KW-1185">Reference proteome</keyword>
<reference evidence="5 6" key="2">
    <citation type="submission" date="2017-09" db="EMBL/GenBank/DDBJ databases">
        <authorList>
            <person name="Lee N."/>
            <person name="Cho B.-K."/>
        </authorList>
    </citation>
    <scope>NUCLEOTIDE SEQUENCE [LARGE SCALE GENOMIC DNA]</scope>
    <source>
        <strain evidence="5 6">ATCC 27467</strain>
    </source>
</reference>
<keyword evidence="2" id="KW-0560">Oxidoreductase</keyword>
<dbReference type="EMBL" id="CP023701">
    <property type="protein sequence ID" value="QEU79631.1"/>
    <property type="molecule type" value="Genomic_DNA"/>
</dbReference>
<dbReference type="PRINTS" id="PR00359">
    <property type="entry name" value="BP450"/>
</dbReference>
<dbReference type="SUPFAM" id="SSF48264">
    <property type="entry name" value="Cytochrome P450"/>
    <property type="match status" value="1"/>
</dbReference>
<proteinExistence type="inferred from homology"/>
<dbReference type="AlphaFoldDB" id="A0A5P2UPU7"/>
<evidence type="ECO:0000256" key="1">
    <source>
        <dbReference type="ARBA" id="ARBA00010617"/>
    </source>
</evidence>
<evidence type="ECO:0000313" key="4">
    <source>
        <dbReference type="EMBL" id="GGZ84670.1"/>
    </source>
</evidence>
<dbReference type="InterPro" id="IPR001128">
    <property type="entry name" value="Cyt_P450"/>
</dbReference>
<dbReference type="EMBL" id="BMVX01000022">
    <property type="protein sequence ID" value="GGZ84670.1"/>
    <property type="molecule type" value="Genomic_DNA"/>
</dbReference>
<organism evidence="5 6">
    <name type="scientific">Streptomyces subrutilus</name>
    <dbReference type="NCBI Taxonomy" id="36818"/>
    <lineage>
        <taxon>Bacteria</taxon>
        <taxon>Bacillati</taxon>
        <taxon>Actinomycetota</taxon>
        <taxon>Actinomycetes</taxon>
        <taxon>Kitasatosporales</taxon>
        <taxon>Streptomycetaceae</taxon>
        <taxon>Streptomyces</taxon>
    </lineage>
</organism>
<gene>
    <name evidence="5" type="ORF">CP968_16000</name>
    <name evidence="4" type="ORF">GCM10010371_50610</name>
</gene>